<sequence>MTRSPVTPTRSAKRLRNALRNCLAAGKLDEFLAGCDARALTFLMHAWSDVWARDDQLPPTGAQGGGDWTIWLVVGGRGAGKTRTGAEWVRGLAQGMPPFAPEPVERIALVGETIADAREVMVEGVSGVLAVHPRHERPTWIPTRRRLEWPNGAVAQVFSAEDPEALRGPQFGAAWCDELCKWRHAEETWDMLQFGLRLGRQPRELVTTTPRPVPLFRKLLADPRAAVTRAATRANAWNLAPAFLDTVVGKYAGTRLGRQELDGELIAERADALWTRDMIDTARADAAPPLTRIVVAVDPPATSGRRADACGLVAAGVDACGQYWVIEDATIERARPAEWAARALALYHRHRADALVVEVNQGGEMAAAVIAGVDASVPVTPVRATRGKYLRAEPVAALYEQGRVRHAAAFPALEDEMADFGPGGLSSGRSPDRLDALVWAITALGVKGGEPRVRTL</sequence>
<feature type="domain" description="Terminase large subunit gp17-like C-terminal" evidence="2">
    <location>
        <begin position="296"/>
        <end position="442"/>
    </location>
</feature>
<dbReference type="EMBL" id="JACICC010000003">
    <property type="protein sequence ID" value="MBB3809565.1"/>
    <property type="molecule type" value="Genomic_DNA"/>
</dbReference>
<dbReference type="Gene3D" id="3.40.50.300">
    <property type="entry name" value="P-loop containing nucleotide triphosphate hydrolases"/>
    <property type="match status" value="1"/>
</dbReference>
<name>A0A7W5Z497_9HYPH</name>
<dbReference type="InterPro" id="IPR035421">
    <property type="entry name" value="Terminase_6C"/>
</dbReference>
<reference evidence="3 4" key="1">
    <citation type="submission" date="2020-08" db="EMBL/GenBank/DDBJ databases">
        <title>Genomic Encyclopedia of Type Strains, Phase IV (KMG-IV): sequencing the most valuable type-strain genomes for metagenomic binning, comparative biology and taxonomic classification.</title>
        <authorList>
            <person name="Goeker M."/>
        </authorList>
    </citation>
    <scope>NUCLEOTIDE SEQUENCE [LARGE SCALE GENOMIC DNA]</scope>
    <source>
        <strain evidence="3 4">DSM 28760</strain>
    </source>
</reference>
<accession>A0A7W5Z497</accession>
<dbReference type="InterPro" id="IPR027417">
    <property type="entry name" value="P-loop_NTPase"/>
</dbReference>
<comment type="caution">
    <text evidence="3">The sequence shown here is derived from an EMBL/GenBank/DDBJ whole genome shotgun (WGS) entry which is preliminary data.</text>
</comment>
<dbReference type="Pfam" id="PF17289">
    <property type="entry name" value="Terminase_6C"/>
    <property type="match status" value="1"/>
</dbReference>
<dbReference type="RefSeq" id="WP_183751749.1">
    <property type="nucleotide sequence ID" value="NZ_JACICC010000003.1"/>
</dbReference>
<organism evidence="3 4">
    <name type="scientific">Pseudochelatococcus contaminans</name>
    <dbReference type="NCBI Taxonomy" id="1538103"/>
    <lineage>
        <taxon>Bacteria</taxon>
        <taxon>Pseudomonadati</taxon>
        <taxon>Pseudomonadota</taxon>
        <taxon>Alphaproteobacteria</taxon>
        <taxon>Hyphomicrobiales</taxon>
        <taxon>Chelatococcaceae</taxon>
        <taxon>Pseudochelatococcus</taxon>
    </lineage>
</organism>
<protein>
    <submittedName>
        <fullName evidence="3">Phage terminase large subunit-like protein</fullName>
    </submittedName>
</protein>
<evidence type="ECO:0000313" key="3">
    <source>
        <dbReference type="EMBL" id="MBB3809565.1"/>
    </source>
</evidence>
<dbReference type="AlphaFoldDB" id="A0A7W5Z497"/>
<keyword evidence="4" id="KW-1185">Reference proteome</keyword>
<dbReference type="Pfam" id="PF03237">
    <property type="entry name" value="Terminase_6N"/>
    <property type="match status" value="1"/>
</dbReference>
<proteinExistence type="predicted"/>
<evidence type="ECO:0000256" key="1">
    <source>
        <dbReference type="ARBA" id="ARBA00022612"/>
    </source>
</evidence>
<gene>
    <name evidence="3" type="ORF">FHS81_001647</name>
</gene>
<keyword evidence="1" id="KW-1188">Viral release from host cell</keyword>
<dbReference type="Gene3D" id="3.30.420.240">
    <property type="match status" value="1"/>
</dbReference>
<evidence type="ECO:0000313" key="4">
    <source>
        <dbReference type="Proteomes" id="UP000537592"/>
    </source>
</evidence>
<evidence type="ECO:0000259" key="2">
    <source>
        <dbReference type="Pfam" id="PF17289"/>
    </source>
</evidence>
<dbReference type="Proteomes" id="UP000537592">
    <property type="component" value="Unassembled WGS sequence"/>
</dbReference>